<keyword evidence="4" id="KW-1185">Reference proteome</keyword>
<sequence length="285" mass="33412">MNLAAIVTYNPNLDLLMKNINAVYPQVDKILIIENNSNNQKDIINIIKKSKLEVEIILNSNNFGIAEALNQALEYAKFNHYSWLLTLDQDSVCPFDMISNYEEFLNNCNNRNDILLLCPDIQDINMKDSKISKPEAEEIIVAITSGSYLNVENSLHIGGFLKELFIDYVDFEFCLRGKKESLRIIKLNNIVLSHQLGSIIEKRIFGYNLIITNHSPIRRYYLFRNKIYIYKRYWRIYRQWVIRNIFSSIKVILVILFYEDRKGENLKNIIKGLKDGFNLKAEIKK</sequence>
<dbReference type="GO" id="GO:0016757">
    <property type="term" value="F:glycosyltransferase activity"/>
    <property type="evidence" value="ECO:0007669"/>
    <property type="project" value="UniProtKB-KW"/>
</dbReference>
<keyword evidence="1" id="KW-0472">Membrane</keyword>
<dbReference type="RefSeq" id="WP_349204274.1">
    <property type="nucleotide sequence ID" value="NZ_JBBMFN010000004.1"/>
</dbReference>
<accession>A0ABV1EW21</accession>
<dbReference type="Pfam" id="PF00535">
    <property type="entry name" value="Glycos_transf_2"/>
    <property type="match status" value="1"/>
</dbReference>
<dbReference type="Gene3D" id="3.90.550.10">
    <property type="entry name" value="Spore Coat Polysaccharide Biosynthesis Protein SpsA, Chain A"/>
    <property type="match status" value="1"/>
</dbReference>
<comment type="caution">
    <text evidence="3">The sequence shown here is derived from an EMBL/GenBank/DDBJ whole genome shotgun (WGS) entry which is preliminary data.</text>
</comment>
<name>A0ABV1EW21_9BACI</name>
<evidence type="ECO:0000256" key="1">
    <source>
        <dbReference type="SAM" id="Phobius"/>
    </source>
</evidence>
<feature type="domain" description="Glycosyltransferase 2-like" evidence="2">
    <location>
        <begin position="6"/>
        <end position="105"/>
    </location>
</feature>
<reference evidence="3 4" key="1">
    <citation type="submission" date="2024-03" db="EMBL/GenBank/DDBJ databases">
        <title>Human intestinal bacterial collection.</title>
        <authorList>
            <person name="Pauvert C."/>
            <person name="Hitch T.C.A."/>
            <person name="Clavel T."/>
        </authorList>
    </citation>
    <scope>NUCLEOTIDE SEQUENCE [LARGE SCALE GENOMIC DNA]</scope>
    <source>
        <strain evidence="3 4">CLA-SR-H024</strain>
    </source>
</reference>
<dbReference type="Proteomes" id="UP001465426">
    <property type="component" value="Unassembled WGS sequence"/>
</dbReference>
<keyword evidence="3" id="KW-0328">Glycosyltransferase</keyword>
<protein>
    <submittedName>
        <fullName evidence="3">Glycosyltransferase</fullName>
        <ecNumber evidence="3">2.4.-.-</ecNumber>
    </submittedName>
</protein>
<dbReference type="SUPFAM" id="SSF53448">
    <property type="entry name" value="Nucleotide-diphospho-sugar transferases"/>
    <property type="match status" value="1"/>
</dbReference>
<feature type="transmembrane region" description="Helical" evidence="1">
    <location>
        <begin position="240"/>
        <end position="258"/>
    </location>
</feature>
<dbReference type="InterPro" id="IPR029044">
    <property type="entry name" value="Nucleotide-diphossugar_trans"/>
</dbReference>
<proteinExistence type="predicted"/>
<evidence type="ECO:0000259" key="2">
    <source>
        <dbReference type="Pfam" id="PF00535"/>
    </source>
</evidence>
<keyword evidence="3" id="KW-0808">Transferase</keyword>
<evidence type="ECO:0000313" key="3">
    <source>
        <dbReference type="EMBL" id="MEQ2464765.1"/>
    </source>
</evidence>
<organism evidence="3 4">
    <name type="scientific">Niallia hominis</name>
    <dbReference type="NCBI Taxonomy" id="3133173"/>
    <lineage>
        <taxon>Bacteria</taxon>
        <taxon>Bacillati</taxon>
        <taxon>Bacillota</taxon>
        <taxon>Bacilli</taxon>
        <taxon>Bacillales</taxon>
        <taxon>Bacillaceae</taxon>
        <taxon>Niallia</taxon>
    </lineage>
</organism>
<gene>
    <name evidence="3" type="ORF">WMO63_03670</name>
</gene>
<evidence type="ECO:0000313" key="4">
    <source>
        <dbReference type="Proteomes" id="UP001465426"/>
    </source>
</evidence>
<dbReference type="InterPro" id="IPR001173">
    <property type="entry name" value="Glyco_trans_2-like"/>
</dbReference>
<keyword evidence="1" id="KW-1133">Transmembrane helix</keyword>
<keyword evidence="1" id="KW-0812">Transmembrane</keyword>
<dbReference type="EC" id="2.4.-.-" evidence="3"/>
<dbReference type="EMBL" id="JBBMFN010000004">
    <property type="protein sequence ID" value="MEQ2464765.1"/>
    <property type="molecule type" value="Genomic_DNA"/>
</dbReference>